<comment type="caution">
    <text evidence="8">The sequence shown here is derived from an EMBL/GenBank/DDBJ whole genome shotgun (WGS) entry which is preliminary data.</text>
</comment>
<dbReference type="AlphaFoldDB" id="A0A835GVY1"/>
<dbReference type="SUPFAM" id="SSF57850">
    <property type="entry name" value="RING/U-box"/>
    <property type="match status" value="1"/>
</dbReference>
<dbReference type="PROSITE" id="PS01358">
    <property type="entry name" value="ZF_RANBP2_1"/>
    <property type="match status" value="1"/>
</dbReference>
<reference evidence="8 9" key="1">
    <citation type="submission" date="2020-10" db="EMBL/GenBank/DDBJ databases">
        <title>The Coptis chinensis genome and diversification of protoberbering-type alkaloids.</title>
        <authorList>
            <person name="Wang B."/>
            <person name="Shu S."/>
            <person name="Song C."/>
            <person name="Liu Y."/>
        </authorList>
    </citation>
    <scope>NUCLEOTIDE SEQUENCE [LARGE SCALE GENOMIC DNA]</scope>
    <source>
        <strain evidence="8">HL-2020</strain>
        <tissue evidence="8">Leaf</tissue>
    </source>
</reference>
<feature type="region of interest" description="Disordered" evidence="5">
    <location>
        <begin position="1"/>
        <end position="29"/>
    </location>
</feature>
<feature type="compositionally biased region" description="Basic residues" evidence="5">
    <location>
        <begin position="368"/>
        <end position="379"/>
    </location>
</feature>
<feature type="region of interest" description="Disordered" evidence="5">
    <location>
        <begin position="351"/>
        <end position="400"/>
    </location>
</feature>
<feature type="compositionally biased region" description="Basic residues" evidence="5">
    <location>
        <begin position="1"/>
        <end position="10"/>
    </location>
</feature>
<evidence type="ECO:0000256" key="2">
    <source>
        <dbReference type="ARBA" id="ARBA00022771"/>
    </source>
</evidence>
<dbReference type="OrthoDB" id="10009520at2759"/>
<protein>
    <recommendedName>
        <fullName evidence="10">RBR-type E3 ubiquitin transferase</fullName>
    </recommendedName>
</protein>
<sequence length="454" mass="51269">MTSKKSKGKQKLINNNKSLPPMSPCPKGKRSVKVPKVIVEDVIDIEEDITRICAVLSISRVSAAILLCNYNWSVSNVHDAWFADEENVRKTVGLVEKPVVQYPKSKKVTCGICFDNYRHQEMSSAACGHLFCTTCWKGYISTSINDGPGCLILRCPDPSCDHGNRTGGYYSCNRYAAAKKDGEYEESEKRREMAKKSLERYTHYYERWATNHSSRLKAVGNLQEMQTVHIEKLIDEQCQLKSQLKFITDAWLQIIECRRVLKWTYAYGYYLPEQEDVKRNFFEYLQGQAESGLERLHKCAEKDLAVYLDQEGPSNDFNEFRTKLTGLTTVTRNYFENLVRALENGLADVDSHSACSKTGSSKGPGGGKKGKGGKSKGKTSKSNGDGQSQENHNQDNHSQENQGSWTCEHCTYLNDQPATICLMCNRHHGAWSCGFCTYFNTEVATSCQMCSQIR</sequence>
<dbReference type="Gene3D" id="4.10.1060.10">
    <property type="entry name" value="Zinc finger, RanBP2-type"/>
    <property type="match status" value="1"/>
</dbReference>
<dbReference type="GO" id="GO:0008270">
    <property type="term" value="F:zinc ion binding"/>
    <property type="evidence" value="ECO:0007669"/>
    <property type="project" value="UniProtKB-KW"/>
</dbReference>
<dbReference type="EMBL" id="JADFTS010000009">
    <property type="protein sequence ID" value="KAF9587475.1"/>
    <property type="molecule type" value="Genomic_DNA"/>
</dbReference>
<evidence type="ECO:0000313" key="9">
    <source>
        <dbReference type="Proteomes" id="UP000631114"/>
    </source>
</evidence>
<dbReference type="PROSITE" id="PS50199">
    <property type="entry name" value="ZF_RANBP2_2"/>
    <property type="match status" value="2"/>
</dbReference>
<evidence type="ECO:0000256" key="1">
    <source>
        <dbReference type="ARBA" id="ARBA00022723"/>
    </source>
</evidence>
<dbReference type="InterPro" id="IPR001841">
    <property type="entry name" value="Znf_RING"/>
</dbReference>
<keyword evidence="3" id="KW-0862">Zinc</keyword>
<evidence type="ECO:0000256" key="3">
    <source>
        <dbReference type="ARBA" id="ARBA00022833"/>
    </source>
</evidence>
<evidence type="ECO:0000259" key="6">
    <source>
        <dbReference type="PROSITE" id="PS50089"/>
    </source>
</evidence>
<dbReference type="Pfam" id="PF19422">
    <property type="entry name" value="Ariadne"/>
    <property type="match status" value="1"/>
</dbReference>
<gene>
    <name evidence="8" type="ORF">IFM89_003414</name>
</gene>
<dbReference type="PROSITE" id="PS50089">
    <property type="entry name" value="ZF_RING_2"/>
    <property type="match status" value="1"/>
</dbReference>
<feature type="domain" description="RanBP2-type" evidence="7">
    <location>
        <begin position="401"/>
        <end position="430"/>
    </location>
</feature>
<evidence type="ECO:0008006" key="10">
    <source>
        <dbReference type="Google" id="ProtNLM"/>
    </source>
</evidence>
<dbReference type="SUPFAM" id="SSF90209">
    <property type="entry name" value="Ran binding protein zinc finger-like"/>
    <property type="match status" value="2"/>
</dbReference>
<feature type="domain" description="RING-type" evidence="6">
    <location>
        <begin position="110"/>
        <end position="154"/>
    </location>
</feature>
<dbReference type="Gene3D" id="1.20.120.1750">
    <property type="match status" value="1"/>
</dbReference>
<dbReference type="InterPro" id="IPR001876">
    <property type="entry name" value="Znf_RanBP2"/>
</dbReference>
<organism evidence="8 9">
    <name type="scientific">Coptis chinensis</name>
    <dbReference type="NCBI Taxonomy" id="261450"/>
    <lineage>
        <taxon>Eukaryota</taxon>
        <taxon>Viridiplantae</taxon>
        <taxon>Streptophyta</taxon>
        <taxon>Embryophyta</taxon>
        <taxon>Tracheophyta</taxon>
        <taxon>Spermatophyta</taxon>
        <taxon>Magnoliopsida</taxon>
        <taxon>Ranunculales</taxon>
        <taxon>Ranunculaceae</taxon>
        <taxon>Coptidoideae</taxon>
        <taxon>Coptis</taxon>
    </lineage>
</organism>
<dbReference type="Proteomes" id="UP000631114">
    <property type="component" value="Unassembled WGS sequence"/>
</dbReference>
<dbReference type="InterPro" id="IPR036443">
    <property type="entry name" value="Znf_RanBP2_sf"/>
</dbReference>
<dbReference type="InterPro" id="IPR018957">
    <property type="entry name" value="Znf_C3HC4_RING-type"/>
</dbReference>
<dbReference type="Pfam" id="PF00097">
    <property type="entry name" value="zf-C3HC4"/>
    <property type="match status" value="1"/>
</dbReference>
<evidence type="ECO:0000313" key="8">
    <source>
        <dbReference type="EMBL" id="KAF9587475.1"/>
    </source>
</evidence>
<evidence type="ECO:0000259" key="7">
    <source>
        <dbReference type="PROSITE" id="PS50199"/>
    </source>
</evidence>
<feature type="domain" description="RanBP2-type" evidence="7">
    <location>
        <begin position="427"/>
        <end position="454"/>
    </location>
</feature>
<keyword evidence="1" id="KW-0479">Metal-binding</keyword>
<dbReference type="InterPro" id="IPR045840">
    <property type="entry name" value="Ariadne"/>
</dbReference>
<dbReference type="SMART" id="SM00547">
    <property type="entry name" value="ZnF_RBZ"/>
    <property type="match status" value="2"/>
</dbReference>
<evidence type="ECO:0000256" key="5">
    <source>
        <dbReference type="SAM" id="MobiDB-lite"/>
    </source>
</evidence>
<keyword evidence="2 4" id="KW-0863">Zinc-finger</keyword>
<evidence type="ECO:0000256" key="4">
    <source>
        <dbReference type="PROSITE-ProRule" id="PRU00322"/>
    </source>
</evidence>
<proteinExistence type="predicted"/>
<name>A0A835GVY1_9MAGN</name>
<accession>A0A835GVY1</accession>
<keyword evidence="9" id="KW-1185">Reference proteome</keyword>